<evidence type="ECO:0000256" key="2">
    <source>
        <dbReference type="SAM" id="MobiDB-lite"/>
    </source>
</evidence>
<keyword evidence="5" id="KW-1185">Reference proteome</keyword>
<dbReference type="SUPFAM" id="SSF56672">
    <property type="entry name" value="DNA/RNA polymerases"/>
    <property type="match status" value="1"/>
</dbReference>
<dbReference type="EMBL" id="JARTCD010000162">
    <property type="protein sequence ID" value="KAJ8651617.1"/>
    <property type="molecule type" value="Genomic_DNA"/>
</dbReference>
<evidence type="ECO:0000313" key="4">
    <source>
        <dbReference type="EMBL" id="KAJ8651617.1"/>
    </source>
</evidence>
<dbReference type="InterPro" id="IPR021109">
    <property type="entry name" value="Peptidase_aspartic_dom_sf"/>
</dbReference>
<keyword evidence="1" id="KW-0378">Hydrolase</keyword>
<name>A0AAD7US57_9FUNG</name>
<evidence type="ECO:0000313" key="5">
    <source>
        <dbReference type="Proteomes" id="UP001234581"/>
    </source>
</evidence>
<dbReference type="AlphaFoldDB" id="A0AAD7US57"/>
<dbReference type="PANTHER" id="PTHR15503:SF22">
    <property type="entry name" value="TRANSPOSON TY3-I GAG POLYPROTEIN"/>
    <property type="match status" value="1"/>
</dbReference>
<dbReference type="Proteomes" id="UP001234581">
    <property type="component" value="Unassembled WGS sequence"/>
</dbReference>
<evidence type="ECO:0000259" key="3">
    <source>
        <dbReference type="Pfam" id="PF00077"/>
    </source>
</evidence>
<feature type="domain" description="Retropepsins" evidence="3">
    <location>
        <begin position="198"/>
        <end position="297"/>
    </location>
</feature>
<dbReference type="RefSeq" id="XP_058336531.1">
    <property type="nucleotide sequence ID" value="XM_058492710.1"/>
</dbReference>
<feature type="region of interest" description="Disordered" evidence="2">
    <location>
        <begin position="1"/>
        <end position="66"/>
    </location>
</feature>
<proteinExistence type="predicted"/>
<feature type="compositionally biased region" description="Basic residues" evidence="2">
    <location>
        <begin position="35"/>
        <end position="56"/>
    </location>
</feature>
<sequence length="438" mass="48776">MTLASGERAPEEEDFFSSDSSASDSDSDSADSDSHRHKRRRSTSKGKGKAKAKKIKTGNCPMHRAAGHDEENCNVLKKHVNSALAKQASSSRSANFTTRPYHPAPRMQPANRATNMCWHCNKVPLVPGHECYEMRQARARRAQRIGSNNNNIRSRMARLSYDNTTTMMEVDESQLDKQAQGNLQSFLSSRSTSNSIFVPITLQNKQVRALVDTVSDHSLIDIEIAKDNKWPITSHTHTGSIITSLKGHVGQRLGKINDIPLKYAGHQYTHIFEVLPLSEDIKVIIGWDLMPTLGISIHGLATKWDTDDRSPKVTDENLFDIPKPNESPVGNKNEQQAFHAAIQPHIKANEKIPKSSFCNVPQSVVRLETPQGATSYRPQYPLAEAAMDEVKSTIDEWLADGVIERAPTYSAWNSPLTLAEKKDPQGKKVKLRLCLDPL</sequence>
<dbReference type="InterPro" id="IPR018061">
    <property type="entry name" value="Retropepsins"/>
</dbReference>
<accession>A0AAD7US57</accession>
<dbReference type="PANTHER" id="PTHR15503">
    <property type="entry name" value="LDOC1 RELATED"/>
    <property type="match status" value="1"/>
</dbReference>
<dbReference type="InterPro" id="IPR043502">
    <property type="entry name" value="DNA/RNA_pol_sf"/>
</dbReference>
<dbReference type="GO" id="GO:0016787">
    <property type="term" value="F:hydrolase activity"/>
    <property type="evidence" value="ECO:0007669"/>
    <property type="project" value="UniProtKB-KW"/>
</dbReference>
<evidence type="ECO:0000256" key="1">
    <source>
        <dbReference type="ARBA" id="ARBA00022801"/>
    </source>
</evidence>
<dbReference type="Pfam" id="PF00077">
    <property type="entry name" value="RVP"/>
    <property type="match status" value="1"/>
</dbReference>
<protein>
    <recommendedName>
        <fullName evidence="3">Retropepsins domain-containing protein</fullName>
    </recommendedName>
</protein>
<dbReference type="GeneID" id="83220157"/>
<organism evidence="4 5">
    <name type="scientific">Lichtheimia ornata</name>
    <dbReference type="NCBI Taxonomy" id="688661"/>
    <lineage>
        <taxon>Eukaryota</taxon>
        <taxon>Fungi</taxon>
        <taxon>Fungi incertae sedis</taxon>
        <taxon>Mucoromycota</taxon>
        <taxon>Mucoromycotina</taxon>
        <taxon>Mucoromycetes</taxon>
        <taxon>Mucorales</taxon>
        <taxon>Lichtheimiaceae</taxon>
        <taxon>Lichtheimia</taxon>
    </lineage>
</organism>
<reference evidence="4 5" key="1">
    <citation type="submission" date="2023-03" db="EMBL/GenBank/DDBJ databases">
        <title>Genome sequence of Lichtheimia ornata CBS 291.66.</title>
        <authorList>
            <person name="Mohabir J.T."/>
            <person name="Shea T.P."/>
            <person name="Kurbessoian T."/>
            <person name="Berby B."/>
            <person name="Fontaine J."/>
            <person name="Livny J."/>
            <person name="Gnirke A."/>
            <person name="Stajich J.E."/>
            <person name="Cuomo C.A."/>
        </authorList>
    </citation>
    <scope>NUCLEOTIDE SEQUENCE [LARGE SCALE GENOMIC DNA]</scope>
    <source>
        <strain evidence="4">CBS 291.66</strain>
    </source>
</reference>
<feature type="region of interest" description="Disordered" evidence="2">
    <location>
        <begin position="85"/>
        <end position="107"/>
    </location>
</feature>
<dbReference type="Gene3D" id="2.40.70.10">
    <property type="entry name" value="Acid Proteases"/>
    <property type="match status" value="1"/>
</dbReference>
<dbReference type="Gene3D" id="3.10.10.10">
    <property type="entry name" value="HIV Type 1 Reverse Transcriptase, subunit A, domain 1"/>
    <property type="match status" value="1"/>
</dbReference>
<dbReference type="SUPFAM" id="SSF50630">
    <property type="entry name" value="Acid proteases"/>
    <property type="match status" value="1"/>
</dbReference>
<comment type="caution">
    <text evidence="4">The sequence shown here is derived from an EMBL/GenBank/DDBJ whole genome shotgun (WGS) entry which is preliminary data.</text>
</comment>
<feature type="compositionally biased region" description="Polar residues" evidence="2">
    <location>
        <begin position="87"/>
        <end position="98"/>
    </location>
</feature>
<dbReference type="CDD" id="cd00303">
    <property type="entry name" value="retropepsin_like"/>
    <property type="match status" value="1"/>
</dbReference>
<gene>
    <name evidence="4" type="ORF">O0I10_012823</name>
</gene>
<dbReference type="InterPro" id="IPR032567">
    <property type="entry name" value="RTL1-rel"/>
</dbReference>